<accession>A0A835Y8C0</accession>
<comment type="domain">
    <text evidence="3">The nitrogen atoms of the two glycine residues in the GGXR motif define the oxyanion hole, and stabilize the oxyanion that forms during the nucleophilic attack by the catalytic serine during substrate cleavage.</text>
</comment>
<name>A0A835Y8C0_9CHLO</name>
<comment type="similarity">
    <text evidence="3">Belongs to the patatin family.</text>
</comment>
<feature type="region of interest" description="Disordered" evidence="5">
    <location>
        <begin position="499"/>
        <end position="575"/>
    </location>
</feature>
<dbReference type="PROSITE" id="PS51635">
    <property type="entry name" value="PNPLA"/>
    <property type="match status" value="1"/>
</dbReference>
<dbReference type="CDD" id="cd07224">
    <property type="entry name" value="Pat_like"/>
    <property type="match status" value="1"/>
</dbReference>
<dbReference type="InterPro" id="IPR002641">
    <property type="entry name" value="PNPLA_dom"/>
</dbReference>
<feature type="short sequence motif" description="DGA/G" evidence="2">
    <location>
        <begin position="742"/>
        <end position="744"/>
    </location>
</feature>
<keyword evidence="2 3" id="KW-0442">Lipid degradation</keyword>
<evidence type="ECO:0000313" key="7">
    <source>
        <dbReference type="EMBL" id="KAG2498150.1"/>
    </source>
</evidence>
<reference evidence="7" key="1">
    <citation type="journal article" date="2020" name="bioRxiv">
        <title>Comparative genomics of Chlamydomonas.</title>
        <authorList>
            <person name="Craig R.J."/>
            <person name="Hasan A.R."/>
            <person name="Ness R.W."/>
            <person name="Keightley P.D."/>
        </authorList>
    </citation>
    <scope>NUCLEOTIDE SEQUENCE</scope>
    <source>
        <strain evidence="7">CCAP 11/70</strain>
    </source>
</reference>
<dbReference type="EC" id="3.1.1.-" evidence="3"/>
<dbReference type="InterPro" id="IPR016035">
    <property type="entry name" value="Acyl_Trfase/lysoPLipase"/>
</dbReference>
<dbReference type="GO" id="GO:0016787">
    <property type="term" value="F:hydrolase activity"/>
    <property type="evidence" value="ECO:0007669"/>
    <property type="project" value="UniProtKB-UniRule"/>
</dbReference>
<dbReference type="EMBL" id="JAEHOE010000011">
    <property type="protein sequence ID" value="KAG2498150.1"/>
    <property type="molecule type" value="Genomic_DNA"/>
</dbReference>
<dbReference type="Pfam" id="PF01734">
    <property type="entry name" value="Patatin"/>
    <property type="match status" value="1"/>
</dbReference>
<evidence type="ECO:0000259" key="6">
    <source>
        <dbReference type="PROSITE" id="PS51635"/>
    </source>
</evidence>
<keyword evidence="2 3" id="KW-0378">Hydrolase</keyword>
<evidence type="ECO:0000313" key="8">
    <source>
        <dbReference type="Proteomes" id="UP000612055"/>
    </source>
</evidence>
<dbReference type="OrthoDB" id="197155at2759"/>
<comment type="function">
    <text evidence="3">Lipolytic acyl hydrolase (LAH).</text>
</comment>
<feature type="compositionally biased region" description="Gly residues" evidence="5">
    <location>
        <begin position="437"/>
        <end position="446"/>
    </location>
</feature>
<feature type="domain" description="PNPLA" evidence="6">
    <location>
        <begin position="590"/>
        <end position="758"/>
    </location>
</feature>
<gene>
    <name evidence="7" type="ORF">HYH03_003908</name>
</gene>
<dbReference type="Gene3D" id="3.40.1090.10">
    <property type="entry name" value="Cytosolic phospholipase A2 catalytic domain"/>
    <property type="match status" value="1"/>
</dbReference>
<feature type="coiled-coil region" evidence="4">
    <location>
        <begin position="144"/>
        <end position="271"/>
    </location>
</feature>
<feature type="short sequence motif" description="GXSXG" evidence="2">
    <location>
        <begin position="624"/>
        <end position="628"/>
    </location>
</feature>
<feature type="compositionally biased region" description="Polar residues" evidence="5">
    <location>
        <begin position="536"/>
        <end position="546"/>
    </location>
</feature>
<comment type="caution">
    <text evidence="2">Lacks conserved residue(s) required for the propagation of feature annotation.</text>
</comment>
<keyword evidence="1 2" id="KW-0443">Lipid metabolism</keyword>
<feature type="coiled-coil region" evidence="4">
    <location>
        <begin position="298"/>
        <end position="325"/>
    </location>
</feature>
<dbReference type="GO" id="GO:0016042">
    <property type="term" value="P:lipid catabolic process"/>
    <property type="evidence" value="ECO:0007669"/>
    <property type="project" value="UniProtKB-UniRule"/>
</dbReference>
<dbReference type="AlphaFoldDB" id="A0A835Y8C0"/>
<feature type="active site" description="Nucleophile" evidence="2">
    <location>
        <position position="626"/>
    </location>
</feature>
<feature type="active site" description="Proton acceptor" evidence="2">
    <location>
        <position position="742"/>
    </location>
</feature>
<feature type="region of interest" description="Disordered" evidence="5">
    <location>
        <begin position="377"/>
        <end position="397"/>
    </location>
</feature>
<evidence type="ECO:0000256" key="3">
    <source>
        <dbReference type="RuleBase" id="RU361262"/>
    </source>
</evidence>
<organism evidence="7 8">
    <name type="scientific">Edaphochlamys debaryana</name>
    <dbReference type="NCBI Taxonomy" id="47281"/>
    <lineage>
        <taxon>Eukaryota</taxon>
        <taxon>Viridiplantae</taxon>
        <taxon>Chlorophyta</taxon>
        <taxon>core chlorophytes</taxon>
        <taxon>Chlorophyceae</taxon>
        <taxon>CS clade</taxon>
        <taxon>Chlamydomonadales</taxon>
        <taxon>Chlamydomonadales incertae sedis</taxon>
        <taxon>Edaphochlamys</taxon>
    </lineage>
</organism>
<evidence type="ECO:0000256" key="5">
    <source>
        <dbReference type="SAM" id="MobiDB-lite"/>
    </source>
</evidence>
<sequence length="906" mass="99222">MAPVKDVKDKDSKALALAKAAEEQSAAELLAYYKSRVEGFEAERAELLARLDQCAVQGSEMHVLEWEARKRAEEVRELQKALSDAHNFLFDERQRLLALQAENDDLRLQEIQDRKNIQQLLSLQQGGLPGRPGGPGAGLPGPNVDHLLLQIESLHAQLNEQKQLATERIAALLEDRRIREQEEEAHRRSLSTQLEAATERLQRQEEQLRTTTKDYILARRERQSAEERALEAQAMLASERQSFMEQATEQRRRAAAELSGAREEAEAKLEDVASILRSQLKAKEEDLVNLSSVHNTAVAQYDRRIAELELKVARLAESNKQLELRRHLDCEGWTADVTALRKTLGAVDRKLHEMRLVERLEDDDRLDAILAHLRKKAPNVPLPGPGPSAGAGSGLPNDGLSVKSALAEGLRDVRVQVRELESRLAERQKQKPAGAGAAAGAGAGPGHKGKAGARSASASRPALVAPRSAVAQSAMQLGRAAQTGLAFGASLIRRPRNVLAAAHRRPTPSQAFGRGSRDDDPQPSGRPWFTPPLLGLSSSFSTTPGQSFDGEDTRSGTDGDSQQSSDERSTRAASRLEQVKRGLAEGTLGFGFSAGGFLYPYHLGVLWELRDLNILKDYKVQMAGASAGSLAVATYNCGLEPEKAMQALHEFAANCRSNGTRYRLGGLLRDFLHAYLPKDAHERCRGNTYVALTRLFPVVRNEMVSEWSSKDDFVNSLLTSCHIPFYFNGSWMTEYRGKFYMDGGVAAFVPRPPTEYAVKVCCFPVNEVLATVQDRVSQYERVASLLDVAISPDAYEPWPFNYPQMVTWALVPADDDMLRYMVNKGRKDGRAWAQRMQLVPEDAAAGRSGGEGAGSLSGAEGAEEQVREAQDKVERGEAEAGLRGSPVAAPASDKGAPVGSGRGRQG</sequence>
<dbReference type="SUPFAM" id="SSF52151">
    <property type="entry name" value="FabD/lysophospholipase-like"/>
    <property type="match status" value="1"/>
</dbReference>
<feature type="region of interest" description="Disordered" evidence="5">
    <location>
        <begin position="423"/>
        <end position="460"/>
    </location>
</feature>
<dbReference type="Proteomes" id="UP000612055">
    <property type="component" value="Unassembled WGS sequence"/>
</dbReference>
<keyword evidence="4" id="KW-0175">Coiled coil</keyword>
<feature type="compositionally biased region" description="Basic and acidic residues" evidence="5">
    <location>
        <begin position="864"/>
        <end position="880"/>
    </location>
</feature>
<dbReference type="PANTHER" id="PTHR22091:SF1">
    <property type="entry name" value="COILED-COIL DOMAIN-CONTAINING PROTEIN 77"/>
    <property type="match status" value="1"/>
</dbReference>
<proteinExistence type="inferred from homology"/>
<evidence type="ECO:0000256" key="1">
    <source>
        <dbReference type="ARBA" id="ARBA00023098"/>
    </source>
</evidence>
<dbReference type="InterPro" id="IPR037696">
    <property type="entry name" value="CCDC77"/>
</dbReference>
<evidence type="ECO:0000256" key="4">
    <source>
        <dbReference type="SAM" id="Coils"/>
    </source>
</evidence>
<protein>
    <recommendedName>
        <fullName evidence="3">Patatin</fullName>
        <ecNumber evidence="3">3.1.1.-</ecNumber>
    </recommendedName>
</protein>
<keyword evidence="8" id="KW-1185">Reference proteome</keyword>
<feature type="region of interest" description="Disordered" evidence="5">
    <location>
        <begin position="842"/>
        <end position="906"/>
    </location>
</feature>
<evidence type="ECO:0000256" key="2">
    <source>
        <dbReference type="PROSITE-ProRule" id="PRU01161"/>
    </source>
</evidence>
<comment type="caution">
    <text evidence="7">The sequence shown here is derived from an EMBL/GenBank/DDBJ whole genome shotgun (WGS) entry which is preliminary data.</text>
</comment>
<dbReference type="PANTHER" id="PTHR22091">
    <property type="entry name" value="COILED-COIL DOMAIN-CONTAINING PROTEIN 77"/>
    <property type="match status" value="1"/>
</dbReference>